<dbReference type="AlphaFoldDB" id="A0A840UV20"/>
<protein>
    <submittedName>
        <fullName evidence="1">Uncharacterized protein</fullName>
    </submittedName>
</protein>
<gene>
    <name evidence="1" type="ORF">HNQ81_002426</name>
</gene>
<keyword evidence="2" id="KW-1185">Reference proteome</keyword>
<accession>A0A840UV20</accession>
<reference evidence="1 2" key="1">
    <citation type="submission" date="2020-08" db="EMBL/GenBank/DDBJ databases">
        <title>Genomic Encyclopedia of Type Strains, Phase IV (KMG-IV): sequencing the most valuable type-strain genomes for metagenomic binning, comparative biology and taxonomic classification.</title>
        <authorList>
            <person name="Goeker M."/>
        </authorList>
    </citation>
    <scope>NUCLEOTIDE SEQUENCE [LARGE SCALE GENOMIC DNA]</scope>
    <source>
        <strain evidence="1 2">DSM 28570</strain>
    </source>
</reference>
<sequence>MKTVACNGYECKWNLEIMRRKYNQVVTLEFPVDTGCIVNTGNDRLLKNQRPPPLPVWE</sequence>
<evidence type="ECO:0000313" key="1">
    <source>
        <dbReference type="EMBL" id="MBB5348686.1"/>
    </source>
</evidence>
<dbReference type="RefSeq" id="WP_183351520.1">
    <property type="nucleotide sequence ID" value="NZ_JACHEO010000014.1"/>
</dbReference>
<comment type="caution">
    <text evidence="1">The sequence shown here is derived from an EMBL/GenBank/DDBJ whole genome shotgun (WGS) entry which is preliminary data.</text>
</comment>
<name>A0A840UV20_9BACT</name>
<organism evidence="1 2">
    <name type="scientific">Desulfoprunum benzoelyticum</name>
    <dbReference type="NCBI Taxonomy" id="1506996"/>
    <lineage>
        <taxon>Bacteria</taxon>
        <taxon>Pseudomonadati</taxon>
        <taxon>Thermodesulfobacteriota</taxon>
        <taxon>Desulfobulbia</taxon>
        <taxon>Desulfobulbales</taxon>
        <taxon>Desulfobulbaceae</taxon>
        <taxon>Desulfoprunum</taxon>
    </lineage>
</organism>
<dbReference type="Proteomes" id="UP000539642">
    <property type="component" value="Unassembled WGS sequence"/>
</dbReference>
<dbReference type="EMBL" id="JACHEO010000014">
    <property type="protein sequence ID" value="MBB5348686.1"/>
    <property type="molecule type" value="Genomic_DNA"/>
</dbReference>
<evidence type="ECO:0000313" key="2">
    <source>
        <dbReference type="Proteomes" id="UP000539642"/>
    </source>
</evidence>
<proteinExistence type="predicted"/>